<name>A0A3D8YIJ8_9BACT</name>
<evidence type="ECO:0000256" key="1">
    <source>
        <dbReference type="SAM" id="Phobius"/>
    </source>
</evidence>
<dbReference type="InterPro" id="IPR025356">
    <property type="entry name" value="DUF4260"/>
</dbReference>
<comment type="caution">
    <text evidence="2">The sequence shown here is derived from an EMBL/GenBank/DDBJ whole genome shotgun (WGS) entry which is preliminary data.</text>
</comment>
<feature type="transmembrane region" description="Helical" evidence="1">
    <location>
        <begin position="62"/>
        <end position="88"/>
    </location>
</feature>
<accession>A0A3D8YIJ8</accession>
<keyword evidence="1" id="KW-1133">Transmembrane helix</keyword>
<feature type="transmembrane region" description="Helical" evidence="1">
    <location>
        <begin position="12"/>
        <end position="30"/>
    </location>
</feature>
<gene>
    <name evidence="2" type="ORF">DSL64_01410</name>
</gene>
<dbReference type="RefSeq" id="WP_115829139.1">
    <property type="nucleotide sequence ID" value="NZ_QNUL01000001.1"/>
</dbReference>
<dbReference type="OrthoDB" id="9813911at2"/>
<evidence type="ECO:0000313" key="2">
    <source>
        <dbReference type="EMBL" id="REA64530.1"/>
    </source>
</evidence>
<evidence type="ECO:0000313" key="3">
    <source>
        <dbReference type="Proteomes" id="UP000256373"/>
    </source>
</evidence>
<sequence>MKTLIKVEEAAQFIVTIILFNQLPFAWWIFPALLLSPDLSMLGYALGNKAGAFFYNLFHHKALAVVIGLVGYWLVSDQLLLAGIILYAHSSMDRMLGYGLKLNTGFKFTHLGEIGR</sequence>
<keyword evidence="3" id="KW-1185">Reference proteome</keyword>
<organism evidence="2 3">
    <name type="scientific">Dyadobacter luteus</name>
    <dbReference type="NCBI Taxonomy" id="2259619"/>
    <lineage>
        <taxon>Bacteria</taxon>
        <taxon>Pseudomonadati</taxon>
        <taxon>Bacteroidota</taxon>
        <taxon>Cytophagia</taxon>
        <taxon>Cytophagales</taxon>
        <taxon>Spirosomataceae</taxon>
        <taxon>Dyadobacter</taxon>
    </lineage>
</organism>
<keyword evidence="1" id="KW-0472">Membrane</keyword>
<dbReference type="Pfam" id="PF14079">
    <property type="entry name" value="DUF4260"/>
    <property type="match status" value="1"/>
</dbReference>
<keyword evidence="1" id="KW-0812">Transmembrane</keyword>
<dbReference type="EMBL" id="QNUL01000001">
    <property type="protein sequence ID" value="REA64530.1"/>
    <property type="molecule type" value="Genomic_DNA"/>
</dbReference>
<dbReference type="AlphaFoldDB" id="A0A3D8YIJ8"/>
<proteinExistence type="predicted"/>
<protein>
    <submittedName>
        <fullName evidence="2">DUF4260 domain-containing protein</fullName>
    </submittedName>
</protein>
<reference evidence="2 3" key="1">
    <citation type="submission" date="2018-07" db="EMBL/GenBank/DDBJ databases">
        <title>Dyadobacter roseus sp. nov., isolated from rose rhizosphere soil.</title>
        <authorList>
            <person name="Chen L."/>
        </authorList>
    </citation>
    <scope>NUCLEOTIDE SEQUENCE [LARGE SCALE GENOMIC DNA]</scope>
    <source>
        <strain evidence="2 3">RS19</strain>
    </source>
</reference>
<dbReference type="Proteomes" id="UP000256373">
    <property type="component" value="Unassembled WGS sequence"/>
</dbReference>